<dbReference type="EMBL" id="JAPFFF010000030">
    <property type="protein sequence ID" value="KAK8845861.1"/>
    <property type="molecule type" value="Genomic_DNA"/>
</dbReference>
<evidence type="ECO:0000313" key="2">
    <source>
        <dbReference type="Proteomes" id="UP001470230"/>
    </source>
</evidence>
<protein>
    <recommendedName>
        <fullName evidence="3">BTB domain-containing protein</fullName>
    </recommendedName>
</protein>
<comment type="caution">
    <text evidence="1">The sequence shown here is derived from an EMBL/GenBank/DDBJ whole genome shotgun (WGS) entry which is preliminary data.</text>
</comment>
<evidence type="ECO:0000313" key="1">
    <source>
        <dbReference type="EMBL" id="KAK8845861.1"/>
    </source>
</evidence>
<organism evidence="1 2">
    <name type="scientific">Tritrichomonas musculus</name>
    <dbReference type="NCBI Taxonomy" id="1915356"/>
    <lineage>
        <taxon>Eukaryota</taxon>
        <taxon>Metamonada</taxon>
        <taxon>Parabasalia</taxon>
        <taxon>Tritrichomonadida</taxon>
        <taxon>Tritrichomonadidae</taxon>
        <taxon>Tritrichomonas</taxon>
    </lineage>
</organism>
<accession>A0ABR2HEK5</accession>
<dbReference type="SUPFAM" id="SSF49785">
    <property type="entry name" value="Galactose-binding domain-like"/>
    <property type="match status" value="1"/>
</dbReference>
<keyword evidence="2" id="KW-1185">Reference proteome</keyword>
<proteinExistence type="predicted"/>
<name>A0ABR2HEK5_9EUKA</name>
<gene>
    <name evidence="1" type="ORF">M9Y10_020787</name>
</gene>
<sequence>MQLNPSSILSVPIQTYPHDFTFTVNGEDFRTSRIVSDLLSPNICRIHENDPTCDKFIINTKHRGNFSNILNLVSFNQINLPKNEVLFISEVIELLGNESLDILELVNPTELTTSNVFQFIINHERYGKFYLKLFLEEVSFISEHFYELCEKNIEDFKKLNMNTILSILTNPKLQLIAEDQLLKFINKLYQSDPKYSTLYENVYFSNVSSKAIEEFLEIYDYNDMTTSTWINLSDRLNKELNQYKVCKIETTRKRYKKQPPKGTLFALNGNNYFSGILNFFKSKSLGKIEREINITSSSVYYNQENCKPSNVVLFDDDDNVFLSENQPNSSISFDFRDHRIIPSNYTIKSSDPSRHNGDHPKCWIFEASNDNDSWETLDSQDNCTQLNGPNLVQSFPIKKKTSKEFRYIRLRSTGPSWSGENHFGFDSFEIFGSMI</sequence>
<evidence type="ECO:0008006" key="3">
    <source>
        <dbReference type="Google" id="ProtNLM"/>
    </source>
</evidence>
<dbReference type="Gene3D" id="2.60.120.260">
    <property type="entry name" value="Galactose-binding domain-like"/>
    <property type="match status" value="1"/>
</dbReference>
<dbReference type="Proteomes" id="UP001470230">
    <property type="component" value="Unassembled WGS sequence"/>
</dbReference>
<reference evidence="1 2" key="1">
    <citation type="submission" date="2024-04" db="EMBL/GenBank/DDBJ databases">
        <title>Tritrichomonas musculus Genome.</title>
        <authorList>
            <person name="Alves-Ferreira E."/>
            <person name="Grigg M."/>
            <person name="Lorenzi H."/>
            <person name="Galac M."/>
        </authorList>
    </citation>
    <scope>NUCLEOTIDE SEQUENCE [LARGE SCALE GENOMIC DNA]</scope>
    <source>
        <strain evidence="1 2">EAF2021</strain>
    </source>
</reference>
<dbReference type="InterPro" id="IPR008979">
    <property type="entry name" value="Galactose-bd-like_sf"/>
</dbReference>